<evidence type="ECO:0000256" key="10">
    <source>
        <dbReference type="NCBIfam" id="TIGR00767"/>
    </source>
</evidence>
<feature type="domain" description="Rho RNA-BD" evidence="12">
    <location>
        <begin position="49"/>
        <end position="124"/>
    </location>
</feature>
<sequence length="416" mass="47400">MLDIEELKKKKITELTKIAQDMNITGISGLKKSELIYRILEEQTAQEGLIFSKGVLEILPDGYGFLRSSDYSYLPGPDDIYVSPSQIKRFGLRTGDTITGQIRPPKDNERFFALLRVEAVNDESPEKARERNLFENLTPLYPMERLNLETSSKDYSMRIMNLLTPIGKGQRGLIVAQPRTGKTILLQKIANSITKNHPEVVLMVLLIDERPEEVTDMERSVDAEVISSTFDEPAERHVQVADMVLEKAKRLVEYKRDVVILLDSITRLARAHNTVVPHSGKILSGGIDSNALQKPKRFFGSARNVEEGGSLTIIATALVDTGSRMDEVIFEEFKGTGNMELMLDRRLTDRRIFPSIDINRSGTRKEELLLSREELARVWILRKLLNEMNPIEAMEFLLEKMSETKNNREFLRMMNS</sequence>
<dbReference type="PROSITE" id="PS51856">
    <property type="entry name" value="RHO_RNA_BD"/>
    <property type="match status" value="1"/>
</dbReference>
<dbReference type="Pfam" id="PF07497">
    <property type="entry name" value="Rho_RNA_bind"/>
    <property type="match status" value="1"/>
</dbReference>
<dbReference type="STRING" id="880073.Cabys_687"/>
<keyword evidence="8 9" id="KW-0804">Transcription</keyword>
<protein>
    <recommendedName>
        <fullName evidence="9 10">Transcription termination factor Rho</fullName>
        <ecNumber evidence="9 10">3.6.4.-</ecNumber>
    </recommendedName>
    <alternativeName>
        <fullName evidence="9">ATP-dependent helicase Rho</fullName>
    </alternativeName>
</protein>
<dbReference type="PANTHER" id="PTHR46425">
    <property type="entry name" value="TRANSCRIPTION TERMINATION FACTOR RHO"/>
    <property type="match status" value="1"/>
</dbReference>
<evidence type="ECO:0000256" key="8">
    <source>
        <dbReference type="ARBA" id="ARBA00023163"/>
    </source>
</evidence>
<dbReference type="HAMAP" id="MF_01884">
    <property type="entry name" value="Rho"/>
    <property type="match status" value="1"/>
</dbReference>
<dbReference type="SUPFAM" id="SSF68912">
    <property type="entry name" value="Rho N-terminal domain-like"/>
    <property type="match status" value="1"/>
</dbReference>
<evidence type="ECO:0000313" key="13">
    <source>
        <dbReference type="EMBL" id="APF17438.1"/>
    </source>
</evidence>
<dbReference type="SMART" id="SM00959">
    <property type="entry name" value="Rho_N"/>
    <property type="match status" value="1"/>
</dbReference>
<dbReference type="Proteomes" id="UP000004671">
    <property type="component" value="Chromosome"/>
</dbReference>
<feature type="binding site" evidence="9">
    <location>
        <begin position="167"/>
        <end position="172"/>
    </location>
    <ligand>
        <name>ATP</name>
        <dbReference type="ChEBI" id="CHEBI:30616"/>
    </ligand>
</feature>
<dbReference type="AlphaFoldDB" id="H1XU49"/>
<dbReference type="Pfam" id="PF07498">
    <property type="entry name" value="Rho_N"/>
    <property type="match status" value="1"/>
</dbReference>
<dbReference type="InterPro" id="IPR011113">
    <property type="entry name" value="Rho_RNA-bd"/>
</dbReference>
<dbReference type="eggNOG" id="COG1158">
    <property type="taxonomic scope" value="Bacteria"/>
</dbReference>
<comment type="subunit">
    <text evidence="9">Homohexamer. The homohexamer assembles into an open ring structure.</text>
</comment>
<dbReference type="InterPro" id="IPR003593">
    <property type="entry name" value="AAA+_ATPase"/>
</dbReference>
<comment type="similarity">
    <text evidence="9 11">Belongs to the Rho family.</text>
</comment>
<evidence type="ECO:0000256" key="5">
    <source>
        <dbReference type="ARBA" id="ARBA00022840"/>
    </source>
</evidence>
<name>H1XU49_CALAY</name>
<dbReference type="CDD" id="cd01128">
    <property type="entry name" value="rho_factor_C"/>
    <property type="match status" value="1"/>
</dbReference>
<reference evidence="14 15" key="1">
    <citation type="submission" date="2011-09" db="EMBL/GenBank/DDBJ databases">
        <title>The permanent draft genome of Caldithrix abyssi DSM 13497.</title>
        <authorList>
            <consortium name="US DOE Joint Genome Institute (JGI-PGF)"/>
            <person name="Lucas S."/>
            <person name="Han J."/>
            <person name="Lapidus A."/>
            <person name="Bruce D."/>
            <person name="Goodwin L."/>
            <person name="Pitluck S."/>
            <person name="Peters L."/>
            <person name="Kyrpides N."/>
            <person name="Mavromatis K."/>
            <person name="Ivanova N."/>
            <person name="Mikhailova N."/>
            <person name="Chertkov O."/>
            <person name="Detter J.C."/>
            <person name="Tapia R."/>
            <person name="Han C."/>
            <person name="Land M."/>
            <person name="Hauser L."/>
            <person name="Markowitz V."/>
            <person name="Cheng J.-F."/>
            <person name="Hugenholtz P."/>
            <person name="Woyke T."/>
            <person name="Wu D."/>
            <person name="Spring S."/>
            <person name="Brambilla E."/>
            <person name="Klenk H.-P."/>
            <person name="Eisen J.A."/>
        </authorList>
    </citation>
    <scope>NUCLEOTIDE SEQUENCE [LARGE SCALE GENOMIC DNA]</scope>
    <source>
        <strain evidence="14 15">DSM 13497</strain>
    </source>
</reference>
<dbReference type="GO" id="GO:0004386">
    <property type="term" value="F:helicase activity"/>
    <property type="evidence" value="ECO:0007669"/>
    <property type="project" value="UniProtKB-UniRule"/>
</dbReference>
<dbReference type="GO" id="GO:0016787">
    <property type="term" value="F:hydrolase activity"/>
    <property type="evidence" value="ECO:0007669"/>
    <property type="project" value="UniProtKB-KW"/>
</dbReference>
<keyword evidence="2 9" id="KW-0547">Nucleotide-binding</keyword>
<comment type="caution">
    <text evidence="9">Lacks conserved residue(s) required for the propagation of feature annotation.</text>
</comment>
<dbReference type="Gene3D" id="3.40.50.300">
    <property type="entry name" value="P-loop containing nucleotide triphosphate hydrolases"/>
    <property type="match status" value="1"/>
</dbReference>
<evidence type="ECO:0000256" key="9">
    <source>
        <dbReference type="HAMAP-Rule" id="MF_01884"/>
    </source>
</evidence>
<dbReference type="GO" id="GO:0005524">
    <property type="term" value="F:ATP binding"/>
    <property type="evidence" value="ECO:0007669"/>
    <property type="project" value="UniProtKB-UniRule"/>
</dbReference>
<dbReference type="SUPFAM" id="SSF52540">
    <property type="entry name" value="P-loop containing nucleoside triphosphate hydrolases"/>
    <property type="match status" value="1"/>
</dbReference>
<dbReference type="EMBL" id="CP018099">
    <property type="protein sequence ID" value="APF17438.1"/>
    <property type="molecule type" value="Genomic_DNA"/>
</dbReference>
<keyword evidence="6 9" id="KW-0694">RNA-binding</keyword>
<evidence type="ECO:0000256" key="3">
    <source>
        <dbReference type="ARBA" id="ARBA00022801"/>
    </source>
</evidence>
<dbReference type="GO" id="GO:0003723">
    <property type="term" value="F:RNA binding"/>
    <property type="evidence" value="ECO:0007669"/>
    <property type="project" value="UniProtKB-UniRule"/>
</dbReference>
<dbReference type="PANTHER" id="PTHR46425:SF1">
    <property type="entry name" value="TRANSCRIPTION TERMINATION FACTOR RHO"/>
    <property type="match status" value="1"/>
</dbReference>
<dbReference type="SUPFAM" id="SSF50249">
    <property type="entry name" value="Nucleic acid-binding proteins"/>
    <property type="match status" value="1"/>
</dbReference>
<feature type="binding site" evidence="9">
    <location>
        <begin position="179"/>
        <end position="184"/>
    </location>
    <ligand>
        <name>ATP</name>
        <dbReference type="ChEBI" id="CHEBI:30616"/>
    </ligand>
</feature>
<evidence type="ECO:0000259" key="12">
    <source>
        <dbReference type="PROSITE" id="PS51856"/>
    </source>
</evidence>
<evidence type="ECO:0000256" key="2">
    <source>
        <dbReference type="ARBA" id="ARBA00022741"/>
    </source>
</evidence>
<evidence type="ECO:0000256" key="7">
    <source>
        <dbReference type="ARBA" id="ARBA00023015"/>
    </source>
</evidence>
<dbReference type="InterPro" id="IPR027417">
    <property type="entry name" value="P-loop_NTPase"/>
</dbReference>
<dbReference type="GO" id="GO:0005829">
    <property type="term" value="C:cytosol"/>
    <property type="evidence" value="ECO:0007669"/>
    <property type="project" value="UniProtKB-ARBA"/>
</dbReference>
<dbReference type="FunFam" id="3.40.50.300:FF:000072">
    <property type="entry name" value="Transcription termination factor Rho"/>
    <property type="match status" value="1"/>
</dbReference>
<proteinExistence type="inferred from homology"/>
<dbReference type="Proteomes" id="UP000183868">
    <property type="component" value="Chromosome"/>
</dbReference>
<evidence type="ECO:0000313" key="16">
    <source>
        <dbReference type="Proteomes" id="UP000183868"/>
    </source>
</evidence>
<feature type="binding site" evidence="9">
    <location>
        <position position="210"/>
    </location>
    <ligand>
        <name>ATP</name>
        <dbReference type="ChEBI" id="CHEBI:30616"/>
    </ligand>
</feature>
<evidence type="ECO:0000256" key="4">
    <source>
        <dbReference type="ARBA" id="ARBA00022806"/>
    </source>
</evidence>
<dbReference type="InterPro" id="IPR011112">
    <property type="entry name" value="Rho-like_N"/>
</dbReference>
<dbReference type="PaxDb" id="880073-Calab_1925"/>
<evidence type="ECO:0000313" key="15">
    <source>
        <dbReference type="Proteomes" id="UP000004671"/>
    </source>
</evidence>
<dbReference type="SMART" id="SM00382">
    <property type="entry name" value="AAA"/>
    <property type="match status" value="1"/>
</dbReference>
<dbReference type="Pfam" id="PF00006">
    <property type="entry name" value="ATP-synt_ab"/>
    <property type="match status" value="1"/>
</dbReference>
<dbReference type="NCBIfam" id="TIGR00767">
    <property type="entry name" value="rho"/>
    <property type="match status" value="1"/>
</dbReference>
<evidence type="ECO:0000256" key="11">
    <source>
        <dbReference type="PROSITE-ProRule" id="PRU01203"/>
    </source>
</evidence>
<dbReference type="EC" id="3.6.4.-" evidence="9 10"/>
<dbReference type="InterPro" id="IPR036269">
    <property type="entry name" value="Rho_N_sf"/>
</dbReference>
<reference evidence="13 16" key="2">
    <citation type="submission" date="2016-11" db="EMBL/GenBank/DDBJ databases">
        <title>Genomic analysis of Caldithrix abyssi and proposal of a novel bacterial phylum Caldithrichaeota.</title>
        <authorList>
            <person name="Kublanov I."/>
            <person name="Sigalova O."/>
            <person name="Gavrilov S."/>
            <person name="Lebedinsky A."/>
            <person name="Ivanova N."/>
            <person name="Daum C."/>
            <person name="Reddy T."/>
            <person name="Klenk H.P."/>
            <person name="Goker M."/>
            <person name="Reva O."/>
            <person name="Miroshnichenko M."/>
            <person name="Kyprides N."/>
            <person name="Woyke T."/>
            <person name="Gelfand M."/>
        </authorList>
    </citation>
    <scope>NUCLEOTIDE SEQUENCE [LARGE SCALE GENOMIC DNA]</scope>
    <source>
        <strain evidence="13 16">LF13</strain>
    </source>
</reference>
<dbReference type="InterPro" id="IPR004665">
    <property type="entry name" value="Term_rho"/>
</dbReference>
<dbReference type="EMBL" id="CM001402">
    <property type="protein sequence ID" value="EHO41539.1"/>
    <property type="molecule type" value="Genomic_DNA"/>
</dbReference>
<dbReference type="GO" id="GO:0008186">
    <property type="term" value="F:ATP-dependent activity, acting on RNA"/>
    <property type="evidence" value="ECO:0007669"/>
    <property type="project" value="UniProtKB-UniRule"/>
</dbReference>
<dbReference type="SMART" id="SM00357">
    <property type="entry name" value="CSP"/>
    <property type="match status" value="1"/>
</dbReference>
<gene>
    <name evidence="9 13" type="primary">rho</name>
    <name evidence="13" type="ORF">Cabys_687</name>
    <name evidence="14" type="ORF">Calab_1925</name>
</gene>
<dbReference type="InterPro" id="IPR000194">
    <property type="entry name" value="ATPase_F1/V1/A1_a/bsu_nucl-bd"/>
</dbReference>
<keyword evidence="4 9" id="KW-0347">Helicase</keyword>
<dbReference type="InterPro" id="IPR012340">
    <property type="entry name" value="NA-bd_OB-fold"/>
</dbReference>
<dbReference type="Gene3D" id="2.40.50.140">
    <property type="entry name" value="Nucleic acid-binding proteins"/>
    <property type="match status" value="1"/>
</dbReference>
<keyword evidence="1 9" id="KW-0806">Transcription termination</keyword>
<organism evidence="14 15">
    <name type="scientific">Caldithrix abyssi DSM 13497</name>
    <dbReference type="NCBI Taxonomy" id="880073"/>
    <lineage>
        <taxon>Bacteria</taxon>
        <taxon>Pseudomonadati</taxon>
        <taxon>Calditrichota</taxon>
        <taxon>Calditrichia</taxon>
        <taxon>Calditrichales</taxon>
        <taxon>Calditrichaceae</taxon>
        <taxon>Caldithrix</taxon>
    </lineage>
</organism>
<keyword evidence="3 9" id="KW-0378">Hydrolase</keyword>
<dbReference type="NCBIfam" id="NF006886">
    <property type="entry name" value="PRK09376.1"/>
    <property type="match status" value="1"/>
</dbReference>
<dbReference type="HOGENOM" id="CLU_016377_4_3_0"/>
<dbReference type="CDD" id="cd04459">
    <property type="entry name" value="Rho_CSD"/>
    <property type="match status" value="1"/>
</dbReference>
<dbReference type="KEGG" id="caby:Cabys_687"/>
<comment type="function">
    <text evidence="9">Facilitates transcription termination by a mechanism that involves Rho binding to the nascent RNA, activation of Rho's RNA-dependent ATPase activity, and release of the mRNA from the DNA template.</text>
</comment>
<dbReference type="GO" id="GO:0006353">
    <property type="term" value="P:DNA-templated transcription termination"/>
    <property type="evidence" value="ECO:0007669"/>
    <property type="project" value="UniProtKB-UniRule"/>
</dbReference>
<dbReference type="InterPro" id="IPR011129">
    <property type="entry name" value="CSD"/>
</dbReference>
<evidence type="ECO:0000256" key="6">
    <source>
        <dbReference type="ARBA" id="ARBA00022884"/>
    </source>
</evidence>
<dbReference type="InterPro" id="IPR041703">
    <property type="entry name" value="Rho_factor_ATP-bd"/>
</dbReference>
<dbReference type="FunCoup" id="H1XU49">
    <property type="interactions" value="526"/>
</dbReference>
<dbReference type="InParanoid" id="H1XU49"/>
<evidence type="ECO:0000256" key="1">
    <source>
        <dbReference type="ARBA" id="ARBA00022472"/>
    </source>
</evidence>
<accession>H1XU49</accession>
<keyword evidence="5 9" id="KW-0067">ATP-binding</keyword>
<evidence type="ECO:0000313" key="14">
    <source>
        <dbReference type="EMBL" id="EHO41539.1"/>
    </source>
</evidence>
<keyword evidence="7 9" id="KW-0805">Transcription regulation</keyword>
<keyword evidence="15" id="KW-1185">Reference proteome</keyword>